<dbReference type="AlphaFoldDB" id="A0A9P0QL21"/>
<feature type="compositionally biased region" description="Basic and acidic residues" evidence="1">
    <location>
        <begin position="542"/>
        <end position="552"/>
    </location>
</feature>
<dbReference type="Proteomes" id="UP000837801">
    <property type="component" value="Unassembled WGS sequence"/>
</dbReference>
<organism evidence="3 4">
    <name type="scientific">[Candida] railenensis</name>
    <dbReference type="NCBI Taxonomy" id="45579"/>
    <lineage>
        <taxon>Eukaryota</taxon>
        <taxon>Fungi</taxon>
        <taxon>Dikarya</taxon>
        <taxon>Ascomycota</taxon>
        <taxon>Saccharomycotina</taxon>
        <taxon>Pichiomycetes</taxon>
        <taxon>Debaryomycetaceae</taxon>
        <taxon>Kurtzmaniella</taxon>
    </lineage>
</organism>
<accession>A0A9P0QL21</accession>
<comment type="caution">
    <text evidence="3">The sequence shown here is derived from an EMBL/GenBank/DDBJ whole genome shotgun (WGS) entry which is preliminary data.</text>
</comment>
<feature type="compositionally biased region" description="Low complexity" evidence="1">
    <location>
        <begin position="494"/>
        <end position="504"/>
    </location>
</feature>
<feature type="compositionally biased region" description="Polar residues" evidence="1">
    <location>
        <begin position="922"/>
        <end position="939"/>
    </location>
</feature>
<evidence type="ECO:0000256" key="1">
    <source>
        <dbReference type="SAM" id="MobiDB-lite"/>
    </source>
</evidence>
<feature type="region of interest" description="Disordered" evidence="1">
    <location>
        <begin position="360"/>
        <end position="424"/>
    </location>
</feature>
<feature type="compositionally biased region" description="Polar residues" evidence="1">
    <location>
        <begin position="393"/>
        <end position="409"/>
    </location>
</feature>
<evidence type="ECO:0000313" key="3">
    <source>
        <dbReference type="EMBL" id="CAH2350602.1"/>
    </source>
</evidence>
<reference evidence="3" key="1">
    <citation type="submission" date="2022-03" db="EMBL/GenBank/DDBJ databases">
        <authorList>
            <person name="Legras J.-L."/>
            <person name="Devillers H."/>
            <person name="Grondin C."/>
        </authorList>
    </citation>
    <scope>NUCLEOTIDE SEQUENCE</scope>
    <source>
        <strain evidence="3">CLIB 1423</strain>
    </source>
</reference>
<name>A0A9P0QL21_9ASCO</name>
<dbReference type="OrthoDB" id="4083297at2759"/>
<keyword evidence="4" id="KW-1185">Reference proteome</keyword>
<feature type="region of interest" description="Disordered" evidence="1">
    <location>
        <begin position="666"/>
        <end position="690"/>
    </location>
</feature>
<dbReference type="EMBL" id="CAKXYY010000002">
    <property type="protein sequence ID" value="CAH2350602.1"/>
    <property type="molecule type" value="Genomic_DNA"/>
</dbReference>
<protein>
    <recommendedName>
        <fullName evidence="2">PH-like domain-containing protein</fullName>
    </recommendedName>
</protein>
<dbReference type="InterPro" id="IPR058189">
    <property type="entry name" value="PH-like_ascomyc"/>
</dbReference>
<feature type="compositionally biased region" description="Low complexity" evidence="1">
    <location>
        <begin position="465"/>
        <end position="479"/>
    </location>
</feature>
<gene>
    <name evidence="3" type="ORF">CLIB1423_02S00826</name>
</gene>
<proteinExistence type="predicted"/>
<feature type="region of interest" description="Disordered" evidence="1">
    <location>
        <begin position="455"/>
        <end position="552"/>
    </location>
</feature>
<feature type="compositionally biased region" description="Polar residues" evidence="1">
    <location>
        <begin position="512"/>
        <end position="524"/>
    </location>
</feature>
<feature type="region of interest" description="Disordered" evidence="1">
    <location>
        <begin position="920"/>
        <end position="940"/>
    </location>
</feature>
<sequence length="1115" mass="124857">MSYSPIDLLRTLLETEKGENDKLIEILGLVKPSKGTTSTLNSIIRGLFTKNSKLLALLNEHLRFQYATSSEEIEVFKSFINRFIIWFESDALILFEKYLSQLPTTSNSNKKKFGQPILHCNDYIEFIEYSVNSPFLRNPFIVDKLQQISKSLRAFIESYESLSYQQNLNNISFDDVKLFADENSKKAASKFIKNPSQVDAFQKVSSYFKIDQIIERSKNAKFYMKKSPDTTVDVELICLNLARHFEKDCNAFDALALLSRPSDENQSRTLIYPPFRINELSISYRNKSNELVFKVIDFAAKNEQLENCSIVIGGEESLIEWYKKLKTIFPCNEVFHRPVLIQSGSQVSASGLGINVVSSGSSSSSSTIGNAEEINDVSPPRSKSSLVDKPTISPLSRLQQQFQKPQSVTAAGDMSSKVSSHGSATSLLLDEYEDDEDEENDMTINKNLETLDLLPPSIGPYQNQSLSNSAISVSSSQSSYTKHNPPPAIRITDSSSSRKSSHSSTRYEQLVTELTNTSDQSSHVVKSIKRNTIDFENSSPSEEERPKSYRAEMCDDHSIASNSKEKKQTKNKSLLANYQSSNQSKFSSVPNLNDSKPKAKMYEVSTSSAIDISNFGKGYNPSFSIPKGLNELLKEEQEPAQHSSTSPVKTKKSLFGIFKKKKNSSNTTLVASDDTNKSKEGQKSSIPKSLSIETTLNEPTKLEASPIEAPRGISTVESSQISKSSPSASTVPSAFALPSSTSMYFFKPHSTTSVNSKNAVKYLPDEEDLVVPQELKDAINDDESIDFYISTSSPKALILSKWKPKYGKWEMITANENVFVKIVVNYNSNRSWLVFFKEEQDDEAEEEGEVYDKPILLLDLSDETATKCNALDCQITTINSITEEKMTVMIRCNSNSLLREITGNIDNMIGVLGFKGIESRGPTPSHSEFQSPETTNGVSKSLLSSSTITSSIMDNATIPFNQSSTYSSVNSNMNSNTFPKPTQSSYALDTIKDYDHISILNNPENTKVLLLHSMKIRLQKNLESYSQIHNPSSWKILSMNNLSIYMISDVITNAHYYNLVVEGTENYNWLINKEEKFNVIEKIGKAGMVLKFAEDEIFLIECKGKKEFKTLFELF</sequence>
<evidence type="ECO:0000313" key="4">
    <source>
        <dbReference type="Proteomes" id="UP000837801"/>
    </source>
</evidence>
<dbReference type="Pfam" id="PF25409">
    <property type="entry name" value="PH_33"/>
    <property type="match status" value="1"/>
</dbReference>
<evidence type="ECO:0000259" key="2">
    <source>
        <dbReference type="Pfam" id="PF25409"/>
    </source>
</evidence>
<feature type="domain" description="PH-like" evidence="2">
    <location>
        <begin position="167"/>
        <end position="330"/>
    </location>
</feature>